<evidence type="ECO:0000313" key="9">
    <source>
        <dbReference type="Proteomes" id="UP000829720"/>
    </source>
</evidence>
<dbReference type="InterPro" id="IPR036390">
    <property type="entry name" value="WH_DNA-bd_sf"/>
</dbReference>
<feature type="compositionally biased region" description="Polar residues" evidence="6">
    <location>
        <begin position="343"/>
        <end position="373"/>
    </location>
</feature>
<dbReference type="EMBL" id="JAERUA010000012">
    <property type="protein sequence ID" value="KAI1892309.1"/>
    <property type="molecule type" value="Genomic_DNA"/>
</dbReference>
<dbReference type="OrthoDB" id="1743261at2759"/>
<reference evidence="8" key="1">
    <citation type="submission" date="2021-01" db="EMBL/GenBank/DDBJ databases">
        <authorList>
            <person name="Zahm M."/>
            <person name="Roques C."/>
            <person name="Cabau C."/>
            <person name="Klopp C."/>
            <person name="Donnadieu C."/>
            <person name="Jouanno E."/>
            <person name="Lampietro C."/>
            <person name="Louis A."/>
            <person name="Herpin A."/>
            <person name="Echchiki A."/>
            <person name="Berthelot C."/>
            <person name="Parey E."/>
            <person name="Roest-Crollius H."/>
            <person name="Braasch I."/>
            <person name="Postlethwait J."/>
            <person name="Bobe J."/>
            <person name="Montfort J."/>
            <person name="Bouchez O."/>
            <person name="Begum T."/>
            <person name="Mejri S."/>
            <person name="Adams A."/>
            <person name="Chen W.-J."/>
            <person name="Guiguen Y."/>
        </authorList>
    </citation>
    <scope>NUCLEOTIDE SEQUENCE</scope>
    <source>
        <tissue evidence="8">Blood</tissue>
    </source>
</reference>
<dbReference type="SUPFAM" id="SSF46785">
    <property type="entry name" value="Winged helix' DNA-binding domain"/>
    <property type="match status" value="1"/>
</dbReference>
<feature type="compositionally biased region" description="Pro residues" evidence="6">
    <location>
        <begin position="91"/>
        <end position="102"/>
    </location>
</feature>
<feature type="region of interest" description="Disordered" evidence="6">
    <location>
        <begin position="329"/>
        <end position="373"/>
    </location>
</feature>
<comment type="subcellular location">
    <subcellularLocation>
        <location evidence="5">Nucleus</location>
    </subcellularLocation>
</comment>
<dbReference type="GO" id="GO:0000978">
    <property type="term" value="F:RNA polymerase II cis-regulatory region sequence-specific DNA binding"/>
    <property type="evidence" value="ECO:0007669"/>
    <property type="project" value="InterPro"/>
</dbReference>
<dbReference type="InterPro" id="IPR036388">
    <property type="entry name" value="WH-like_DNA-bd_sf"/>
</dbReference>
<dbReference type="CDD" id="cd14660">
    <property type="entry name" value="E2F_DD"/>
    <property type="match status" value="1"/>
</dbReference>
<dbReference type="Gene3D" id="1.10.10.10">
    <property type="entry name" value="Winged helix-like DNA-binding domain superfamily/Winged helix DNA-binding domain"/>
    <property type="match status" value="1"/>
</dbReference>
<dbReference type="InterPro" id="IPR015633">
    <property type="entry name" value="E2F"/>
</dbReference>
<dbReference type="PANTHER" id="PTHR12081:SF43">
    <property type="entry name" value="TRANSCRIPTION FACTOR E2F1"/>
    <property type="match status" value="1"/>
</dbReference>
<dbReference type="SUPFAM" id="SSF144074">
    <property type="entry name" value="E2F-DP heterodimerization region"/>
    <property type="match status" value="2"/>
</dbReference>
<dbReference type="Proteomes" id="UP000829720">
    <property type="component" value="Unassembled WGS sequence"/>
</dbReference>
<gene>
    <name evidence="8" type="ORF">AGOR_G00132010</name>
</gene>
<evidence type="ECO:0000256" key="6">
    <source>
        <dbReference type="SAM" id="MobiDB-lite"/>
    </source>
</evidence>
<dbReference type="InterPro" id="IPR003316">
    <property type="entry name" value="E2F_WHTH_DNA-bd_dom"/>
</dbReference>
<dbReference type="InterPro" id="IPR032198">
    <property type="entry name" value="E2F_CC-MB"/>
</dbReference>
<dbReference type="Pfam" id="PF16421">
    <property type="entry name" value="E2F_CC-MB"/>
    <property type="match status" value="1"/>
</dbReference>
<dbReference type="InterPro" id="IPR037241">
    <property type="entry name" value="E2F-DP_heterodim"/>
</dbReference>
<keyword evidence="5" id="KW-0539">Nucleus</keyword>
<keyword evidence="3 5" id="KW-0238">DNA-binding</keyword>
<evidence type="ECO:0000256" key="2">
    <source>
        <dbReference type="ARBA" id="ARBA00023015"/>
    </source>
</evidence>
<evidence type="ECO:0000313" key="8">
    <source>
        <dbReference type="EMBL" id="KAI1892309.1"/>
    </source>
</evidence>
<proteinExistence type="inferred from homology"/>
<evidence type="ECO:0000259" key="7">
    <source>
        <dbReference type="SMART" id="SM01372"/>
    </source>
</evidence>
<keyword evidence="2 5" id="KW-0805">Transcription regulation</keyword>
<dbReference type="Pfam" id="PF02319">
    <property type="entry name" value="WHD_E2F_TDP"/>
    <property type="match status" value="1"/>
</dbReference>
<dbReference type="FunFam" id="1.10.10.10:FF:000008">
    <property type="entry name" value="E2F transcription factor 1"/>
    <property type="match status" value="1"/>
</dbReference>
<protein>
    <recommendedName>
        <fullName evidence="7">E2F/DP family winged-helix DNA-binding domain-containing protein</fullName>
    </recommendedName>
</protein>
<dbReference type="GO" id="GO:0046983">
    <property type="term" value="F:protein dimerization activity"/>
    <property type="evidence" value="ECO:0007669"/>
    <property type="project" value="InterPro"/>
</dbReference>
<comment type="caution">
    <text evidence="8">The sequence shown here is derived from an EMBL/GenBank/DDBJ whole genome shotgun (WGS) entry which is preliminary data.</text>
</comment>
<feature type="region of interest" description="Disordered" evidence="6">
    <location>
        <begin position="90"/>
        <end position="111"/>
    </location>
</feature>
<evidence type="ECO:0000256" key="5">
    <source>
        <dbReference type="RuleBase" id="RU003796"/>
    </source>
</evidence>
<sequence>MLKSEDFLSDLESLLSTGNIDINEDHQIVIISTQSDVDIHSTNSTGDILLFATPQGPAPSEDPRKPILGRPPVKRKLDLDSDHQYICSSLPLPPGRATPAPPRGLKVAPEKSRYDTSLTLTTKRFLDLLAQSPDGVVDLNRASQALEVQKRRIYDITNVLEGIQLISKKSKNNIQWLGSRLDEASTARRQALHKEVSELRRAEDRLDDLIAKCSLELRMLTTDPQNKKYPCLSWLGVRGGVQDARAQGVRGMSGTWRREGKEATLGYVLCQDLRDTVDPPDQLVMVVRAPSDTKMEVSEQSEGYQISLKSSCGPIDVFLCPEDVSAECSPVKNSSPAKLPGNVSPQPAEGTQVQSECSQQVTSPASLDLSTPLHSTDAEKLPEEETFLALGELPDLDLSPLVSSDYLLDQNLEDLSSLPWDSFISLSPPQAQDYHFGLEEGEGISELFDCNFGDLAPLEF</sequence>
<organism evidence="8 9">
    <name type="scientific">Albula goreensis</name>
    <dbReference type="NCBI Taxonomy" id="1534307"/>
    <lineage>
        <taxon>Eukaryota</taxon>
        <taxon>Metazoa</taxon>
        <taxon>Chordata</taxon>
        <taxon>Craniata</taxon>
        <taxon>Vertebrata</taxon>
        <taxon>Euteleostomi</taxon>
        <taxon>Actinopterygii</taxon>
        <taxon>Neopterygii</taxon>
        <taxon>Teleostei</taxon>
        <taxon>Albuliformes</taxon>
        <taxon>Albulidae</taxon>
        <taxon>Albula</taxon>
    </lineage>
</organism>
<keyword evidence="9" id="KW-1185">Reference proteome</keyword>
<dbReference type="GO" id="GO:0035189">
    <property type="term" value="C:Rb-E2F complex"/>
    <property type="evidence" value="ECO:0007669"/>
    <property type="project" value="TreeGrafter"/>
</dbReference>
<keyword evidence="4 5" id="KW-0804">Transcription</keyword>
<evidence type="ECO:0000256" key="1">
    <source>
        <dbReference type="ARBA" id="ARBA00010940"/>
    </source>
</evidence>
<accession>A0A8T3D3V0</accession>
<evidence type="ECO:0000256" key="4">
    <source>
        <dbReference type="ARBA" id="ARBA00023163"/>
    </source>
</evidence>
<dbReference type="SMART" id="SM01372">
    <property type="entry name" value="E2F_TDP"/>
    <property type="match status" value="1"/>
</dbReference>
<dbReference type="PANTHER" id="PTHR12081">
    <property type="entry name" value="TRANSCRIPTION FACTOR E2F"/>
    <property type="match status" value="1"/>
</dbReference>
<evidence type="ECO:0000256" key="3">
    <source>
        <dbReference type="ARBA" id="ARBA00023125"/>
    </source>
</evidence>
<dbReference type="Gene3D" id="6.10.250.540">
    <property type="match status" value="1"/>
</dbReference>
<dbReference type="AlphaFoldDB" id="A0A8T3D3V0"/>
<dbReference type="GO" id="GO:0000981">
    <property type="term" value="F:DNA-binding transcription factor activity, RNA polymerase II-specific"/>
    <property type="evidence" value="ECO:0007669"/>
    <property type="project" value="TreeGrafter"/>
</dbReference>
<feature type="domain" description="E2F/DP family winged-helix DNA-binding" evidence="7">
    <location>
        <begin position="113"/>
        <end position="178"/>
    </location>
</feature>
<comment type="similarity">
    <text evidence="1 5">Belongs to the E2F/DP family.</text>
</comment>
<name>A0A8T3D3V0_9TELE</name>